<dbReference type="Proteomes" id="UP000002668">
    <property type="component" value="Genome"/>
</dbReference>
<dbReference type="HOGENOM" id="CLU_1777806_0_0_1"/>
<evidence type="ECO:0000313" key="2">
    <source>
        <dbReference type="Proteomes" id="UP000002668"/>
    </source>
</evidence>
<keyword evidence="2" id="KW-1185">Reference proteome</keyword>
<dbReference type="InParanoid" id="E5R5G3"/>
<name>E5R5G3_LEPMJ</name>
<organism evidence="2">
    <name type="scientific">Leptosphaeria maculans (strain JN3 / isolate v23.1.3 / race Av1-4-5-6-7-8)</name>
    <name type="common">Blackleg fungus</name>
    <name type="synonym">Phoma lingam</name>
    <dbReference type="NCBI Taxonomy" id="985895"/>
    <lineage>
        <taxon>Eukaryota</taxon>
        <taxon>Fungi</taxon>
        <taxon>Dikarya</taxon>
        <taxon>Ascomycota</taxon>
        <taxon>Pezizomycotina</taxon>
        <taxon>Dothideomycetes</taxon>
        <taxon>Pleosporomycetidae</taxon>
        <taxon>Pleosporales</taxon>
        <taxon>Pleosporineae</taxon>
        <taxon>Leptosphaeriaceae</taxon>
        <taxon>Plenodomus</taxon>
        <taxon>Plenodomus lingam/Leptosphaeria maculans species complex</taxon>
    </lineage>
</organism>
<evidence type="ECO:0000313" key="1">
    <source>
        <dbReference type="EMBL" id="CBX92133.1"/>
    </source>
</evidence>
<accession>E5R5G3</accession>
<dbReference type="EMBL" id="FP929083">
    <property type="protein sequence ID" value="CBX92133.1"/>
    <property type="molecule type" value="Genomic_DNA"/>
</dbReference>
<dbReference type="AlphaFoldDB" id="E5R5G3"/>
<sequence>MQEERWVTRHCLGKTWCCSATCSLRIFLRATNSIVAIYSSLYLPSASWAYMKRAGSEENTKGSLLHDRRPVRAIAFIHYGNRLVLKDLYSELDVHTEASSTEKSGCLNTQTNEVTFNTDVRKACLNKMHRIGTTQLSDEMATCMTR</sequence>
<dbReference type="VEuPathDB" id="FungiDB:LEMA_P048390.1"/>
<protein>
    <submittedName>
        <fullName evidence="1">Predicted protein</fullName>
    </submittedName>
</protein>
<proteinExistence type="predicted"/>
<gene>
    <name evidence="1" type="ORF">LEMA_P048390.1</name>
</gene>
<reference evidence="2" key="1">
    <citation type="journal article" date="2011" name="Nat. Commun.">
        <title>Effector diversification within compartments of the Leptosphaeria maculans genome affected by Repeat-Induced Point mutations.</title>
        <authorList>
            <person name="Rouxel T."/>
            <person name="Grandaubert J."/>
            <person name="Hane J.K."/>
            <person name="Hoede C."/>
            <person name="van de Wouw A.P."/>
            <person name="Couloux A."/>
            <person name="Dominguez V."/>
            <person name="Anthouard V."/>
            <person name="Bally P."/>
            <person name="Bourras S."/>
            <person name="Cozijnsen A.J."/>
            <person name="Ciuffetti L.M."/>
            <person name="Degrave A."/>
            <person name="Dilmaghani A."/>
            <person name="Duret L."/>
            <person name="Fudal I."/>
            <person name="Goodwin S.B."/>
            <person name="Gout L."/>
            <person name="Glaser N."/>
            <person name="Linglin J."/>
            <person name="Kema G.H.J."/>
            <person name="Lapalu N."/>
            <person name="Lawrence C.B."/>
            <person name="May K."/>
            <person name="Meyer M."/>
            <person name="Ollivier B."/>
            <person name="Poulain J."/>
            <person name="Schoch C.L."/>
            <person name="Simon A."/>
            <person name="Spatafora J.W."/>
            <person name="Stachowiak A."/>
            <person name="Turgeon B.G."/>
            <person name="Tyler B.M."/>
            <person name="Vincent D."/>
            <person name="Weissenbach J."/>
            <person name="Amselem J."/>
            <person name="Quesneville H."/>
            <person name="Oliver R.P."/>
            <person name="Wincker P."/>
            <person name="Balesdent M.-H."/>
            <person name="Howlett B.J."/>
        </authorList>
    </citation>
    <scope>NUCLEOTIDE SEQUENCE [LARGE SCALE GENOMIC DNA]</scope>
    <source>
        <strain evidence="2">JN3 / isolate v23.1.3 / race Av1-4-5-6-7-8</strain>
    </source>
</reference>